<keyword evidence="13" id="KW-0843">Virulence</keyword>
<organism evidence="20 21">
    <name type="scientific">Bacillus altitudinis</name>
    <dbReference type="NCBI Taxonomy" id="293387"/>
    <lineage>
        <taxon>Bacteria</taxon>
        <taxon>Bacillati</taxon>
        <taxon>Bacillota</taxon>
        <taxon>Bacilli</taxon>
        <taxon>Bacillales</taxon>
        <taxon>Bacillaceae</taxon>
        <taxon>Bacillus</taxon>
    </lineage>
</organism>
<name>A0A653Y6R1_BACAB</name>
<keyword evidence="7 17" id="KW-0812">Transmembrane</keyword>
<evidence type="ECO:0000256" key="12">
    <source>
        <dbReference type="ARBA" id="ARBA00023012"/>
    </source>
</evidence>
<sequence length="457" mass="52820">MKLQQRFMLYTCLIVLISIFIGFICSNLIYNHVVKEQMNDRYLAIAEQLSKQIKEHEITLRASSDFLQTMSDLGYQIALVKEDGEMKMFGEPFKTKKWNDQMHALFEGGKAYNGIKSFKNSYLIMSHFANDIQNTVGTKIEIDGEEWGLFLRPNNISFFTEFHLIIFGFIFAVFVSSIIGILFMSRKVTQSLSELTSATQEMANHNFQYPLMINRKDEIGQLADRFRMMQQKLENTDQARKKFVNNVSHDFQSPLLNIRGYSELLNEEISSSEGKKYNHIIQTEAKRLSNLTKQLLILTSIDQGTYPTNKQIVRVDEQLHQVVHSMLWRIEEKGLEIKLDLQPVSVYADRTLLINVWENLIGNAIKYNKEFGEISIHCNENESEAVVTIRDTGIGIEPHTLEKIFERFYRVDQARNKEGMGLGLSIVQEVLSYHNASIEVESNEKEGTTFTMVFPKK</sequence>
<dbReference type="EC" id="2.7.13.3" evidence="3"/>
<dbReference type="FunFam" id="3.30.565.10:FF:000006">
    <property type="entry name" value="Sensor histidine kinase WalK"/>
    <property type="match status" value="1"/>
</dbReference>
<dbReference type="FunFam" id="1.10.287.130:FF:000001">
    <property type="entry name" value="Two-component sensor histidine kinase"/>
    <property type="match status" value="1"/>
</dbReference>
<keyword evidence="6" id="KW-0808">Transferase</keyword>
<proteinExistence type="predicted"/>
<protein>
    <recommendedName>
        <fullName evidence="16">Heme sensor protein HssS</fullName>
        <ecNumber evidence="3">2.7.13.3</ecNumber>
    </recommendedName>
</protein>
<dbReference type="GO" id="GO:0000155">
    <property type="term" value="F:phosphorelay sensor kinase activity"/>
    <property type="evidence" value="ECO:0007669"/>
    <property type="project" value="InterPro"/>
</dbReference>
<dbReference type="Gene3D" id="3.30.565.10">
    <property type="entry name" value="Histidine kinase-like ATPase, C-terminal domain"/>
    <property type="match status" value="1"/>
</dbReference>
<keyword evidence="10" id="KW-0067">ATP-binding</keyword>
<dbReference type="InterPro" id="IPR005467">
    <property type="entry name" value="His_kinase_dom"/>
</dbReference>
<dbReference type="Pfam" id="PF02518">
    <property type="entry name" value="HATPase_c"/>
    <property type="match status" value="1"/>
</dbReference>
<evidence type="ECO:0000256" key="4">
    <source>
        <dbReference type="ARBA" id="ARBA00022475"/>
    </source>
</evidence>
<evidence type="ECO:0000256" key="10">
    <source>
        <dbReference type="ARBA" id="ARBA00022840"/>
    </source>
</evidence>
<dbReference type="GO" id="GO:0005524">
    <property type="term" value="F:ATP binding"/>
    <property type="evidence" value="ECO:0007669"/>
    <property type="project" value="UniProtKB-KW"/>
</dbReference>
<evidence type="ECO:0000313" key="21">
    <source>
        <dbReference type="Proteomes" id="UP000433089"/>
    </source>
</evidence>
<dbReference type="InterPro" id="IPR003594">
    <property type="entry name" value="HATPase_dom"/>
</dbReference>
<dbReference type="GO" id="GO:0005886">
    <property type="term" value="C:plasma membrane"/>
    <property type="evidence" value="ECO:0007669"/>
    <property type="project" value="UniProtKB-SubCell"/>
</dbReference>
<evidence type="ECO:0000256" key="14">
    <source>
        <dbReference type="ARBA" id="ARBA00023136"/>
    </source>
</evidence>
<dbReference type="CDD" id="cd00082">
    <property type="entry name" value="HisKA"/>
    <property type="match status" value="1"/>
</dbReference>
<dbReference type="Gene3D" id="1.10.287.130">
    <property type="match status" value="1"/>
</dbReference>
<feature type="domain" description="HAMP" evidence="19">
    <location>
        <begin position="186"/>
        <end position="238"/>
    </location>
</feature>
<dbReference type="PROSITE" id="PS50109">
    <property type="entry name" value="HIS_KIN"/>
    <property type="match status" value="1"/>
</dbReference>
<dbReference type="PRINTS" id="PR00344">
    <property type="entry name" value="BCTRLSENSOR"/>
</dbReference>
<dbReference type="SMART" id="SM00387">
    <property type="entry name" value="HATPase_c"/>
    <property type="match status" value="1"/>
</dbReference>
<evidence type="ECO:0000256" key="5">
    <source>
        <dbReference type="ARBA" id="ARBA00022553"/>
    </source>
</evidence>
<evidence type="ECO:0000259" key="18">
    <source>
        <dbReference type="PROSITE" id="PS50109"/>
    </source>
</evidence>
<dbReference type="CDD" id="cd00075">
    <property type="entry name" value="HATPase"/>
    <property type="match status" value="1"/>
</dbReference>
<comment type="subcellular location">
    <subcellularLocation>
        <location evidence="2">Cell membrane</location>
        <topology evidence="2">Multi-pass membrane protein</topology>
    </subcellularLocation>
</comment>
<evidence type="ECO:0000313" key="20">
    <source>
        <dbReference type="EMBL" id="VXC38276.1"/>
    </source>
</evidence>
<evidence type="ECO:0000256" key="7">
    <source>
        <dbReference type="ARBA" id="ARBA00022692"/>
    </source>
</evidence>
<dbReference type="SMART" id="SM00304">
    <property type="entry name" value="HAMP"/>
    <property type="match status" value="1"/>
</dbReference>
<keyword evidence="9" id="KW-0418">Kinase</keyword>
<comment type="catalytic activity">
    <reaction evidence="1">
        <text>ATP + protein L-histidine = ADP + protein N-phospho-L-histidine.</text>
        <dbReference type="EC" id="2.7.13.3"/>
    </reaction>
</comment>
<dbReference type="InterPro" id="IPR050398">
    <property type="entry name" value="HssS/ArlS-like"/>
</dbReference>
<dbReference type="SUPFAM" id="SSF47384">
    <property type="entry name" value="Homodimeric domain of signal transducing histidine kinase"/>
    <property type="match status" value="1"/>
</dbReference>
<evidence type="ECO:0000256" key="9">
    <source>
        <dbReference type="ARBA" id="ARBA00022777"/>
    </source>
</evidence>
<dbReference type="PANTHER" id="PTHR45528:SF11">
    <property type="entry name" value="HISTIDINE KINASE"/>
    <property type="match status" value="1"/>
</dbReference>
<keyword evidence="14 17" id="KW-0472">Membrane</keyword>
<dbReference type="SUPFAM" id="SSF55874">
    <property type="entry name" value="ATPase domain of HSP90 chaperone/DNA topoisomerase II/histidine kinase"/>
    <property type="match status" value="1"/>
</dbReference>
<dbReference type="EMBL" id="CABWLH010000010">
    <property type="protein sequence ID" value="VXC38276.1"/>
    <property type="molecule type" value="Genomic_DNA"/>
</dbReference>
<dbReference type="InterPro" id="IPR004358">
    <property type="entry name" value="Sig_transdc_His_kin-like_C"/>
</dbReference>
<keyword evidence="4" id="KW-1003">Cell membrane</keyword>
<dbReference type="RefSeq" id="WP_159160102.1">
    <property type="nucleotide sequence ID" value="NZ_CP069098.1"/>
</dbReference>
<reference evidence="20 21" key="1">
    <citation type="submission" date="2019-10" db="EMBL/GenBank/DDBJ databases">
        <authorList>
            <person name="Karimi E."/>
        </authorList>
    </citation>
    <scope>NUCLEOTIDE SEQUENCE [LARGE SCALE GENOMIC DNA]</scope>
    <source>
        <strain evidence="20">Bacillus sp. 348</strain>
    </source>
</reference>
<keyword evidence="5" id="KW-0597">Phosphoprotein</keyword>
<dbReference type="CDD" id="cd06225">
    <property type="entry name" value="HAMP"/>
    <property type="match status" value="1"/>
</dbReference>
<evidence type="ECO:0000259" key="19">
    <source>
        <dbReference type="PROSITE" id="PS50885"/>
    </source>
</evidence>
<evidence type="ECO:0000256" key="13">
    <source>
        <dbReference type="ARBA" id="ARBA00023026"/>
    </source>
</evidence>
<dbReference type="PANTHER" id="PTHR45528">
    <property type="entry name" value="SENSOR HISTIDINE KINASE CPXA"/>
    <property type="match status" value="1"/>
</dbReference>
<dbReference type="Pfam" id="PF00672">
    <property type="entry name" value="HAMP"/>
    <property type="match status" value="1"/>
</dbReference>
<evidence type="ECO:0000256" key="6">
    <source>
        <dbReference type="ARBA" id="ARBA00022679"/>
    </source>
</evidence>
<evidence type="ECO:0000256" key="16">
    <source>
        <dbReference type="ARBA" id="ARBA00040841"/>
    </source>
</evidence>
<evidence type="ECO:0000256" key="8">
    <source>
        <dbReference type="ARBA" id="ARBA00022741"/>
    </source>
</evidence>
<dbReference type="InterPro" id="IPR003660">
    <property type="entry name" value="HAMP_dom"/>
</dbReference>
<feature type="transmembrane region" description="Helical" evidence="17">
    <location>
        <begin position="162"/>
        <end position="183"/>
    </location>
</feature>
<keyword evidence="12" id="KW-0902">Two-component regulatory system</keyword>
<evidence type="ECO:0000256" key="11">
    <source>
        <dbReference type="ARBA" id="ARBA00022989"/>
    </source>
</evidence>
<dbReference type="Pfam" id="PF00512">
    <property type="entry name" value="HisKA"/>
    <property type="match status" value="1"/>
</dbReference>
<dbReference type="PROSITE" id="PS50885">
    <property type="entry name" value="HAMP"/>
    <property type="match status" value="1"/>
</dbReference>
<feature type="domain" description="Histidine kinase" evidence="18">
    <location>
        <begin position="246"/>
        <end position="457"/>
    </location>
</feature>
<evidence type="ECO:0000256" key="15">
    <source>
        <dbReference type="ARBA" id="ARBA00037219"/>
    </source>
</evidence>
<comment type="function">
    <text evidence="15">Member of the two-component regulatory system HssS/HssR involved in intracellular heme homeostasis and tempering of staphylococcal virulence. HssS functions as a heme sensor histidine kinase which is autophosphorylated at a histidine residue and transfers its phosphate group to an aspartate residue of HssR. HssR/HssS activates the expression of hrtAB, an efflux pump, in response to extracellular heme, hemin, hemoglobin or blood.</text>
</comment>
<evidence type="ECO:0000256" key="3">
    <source>
        <dbReference type="ARBA" id="ARBA00012438"/>
    </source>
</evidence>
<dbReference type="Proteomes" id="UP000433089">
    <property type="component" value="Unassembled WGS sequence"/>
</dbReference>
<dbReference type="AlphaFoldDB" id="A0A653Y6R1"/>
<evidence type="ECO:0000256" key="1">
    <source>
        <dbReference type="ARBA" id="ARBA00000085"/>
    </source>
</evidence>
<keyword evidence="8" id="KW-0547">Nucleotide-binding</keyword>
<evidence type="ECO:0000256" key="17">
    <source>
        <dbReference type="SAM" id="Phobius"/>
    </source>
</evidence>
<accession>A0A653Y6R1</accession>
<dbReference type="InterPro" id="IPR036097">
    <property type="entry name" value="HisK_dim/P_sf"/>
</dbReference>
<feature type="transmembrane region" description="Helical" evidence="17">
    <location>
        <begin position="7"/>
        <end position="30"/>
    </location>
</feature>
<evidence type="ECO:0000256" key="2">
    <source>
        <dbReference type="ARBA" id="ARBA00004651"/>
    </source>
</evidence>
<dbReference type="Gene3D" id="6.10.340.10">
    <property type="match status" value="1"/>
</dbReference>
<dbReference type="SMART" id="SM00388">
    <property type="entry name" value="HisKA"/>
    <property type="match status" value="1"/>
</dbReference>
<dbReference type="InterPro" id="IPR036890">
    <property type="entry name" value="HATPase_C_sf"/>
</dbReference>
<dbReference type="InterPro" id="IPR003661">
    <property type="entry name" value="HisK_dim/P_dom"/>
</dbReference>
<dbReference type="SUPFAM" id="SSF158472">
    <property type="entry name" value="HAMP domain-like"/>
    <property type="match status" value="1"/>
</dbReference>
<keyword evidence="11 17" id="KW-1133">Transmembrane helix</keyword>
<gene>
    <name evidence="20" type="ORF">BACI348_51060</name>
</gene>